<evidence type="ECO:0000313" key="3">
    <source>
        <dbReference type="Proteomes" id="UP001220022"/>
    </source>
</evidence>
<organism evidence="2 3">
    <name type="scientific">Streptantibioticus ferralitis</name>
    <dbReference type="NCBI Taxonomy" id="236510"/>
    <lineage>
        <taxon>Bacteria</taxon>
        <taxon>Bacillati</taxon>
        <taxon>Actinomycetota</taxon>
        <taxon>Actinomycetes</taxon>
        <taxon>Kitasatosporales</taxon>
        <taxon>Streptomycetaceae</taxon>
        <taxon>Streptantibioticus</taxon>
    </lineage>
</organism>
<dbReference type="RefSeq" id="WP_275815352.1">
    <property type="nucleotide sequence ID" value="NZ_BAAANM010000001.1"/>
</dbReference>
<dbReference type="Proteomes" id="UP001220022">
    <property type="component" value="Unassembled WGS sequence"/>
</dbReference>
<reference evidence="2 3" key="1">
    <citation type="submission" date="2023-03" db="EMBL/GenBank/DDBJ databases">
        <title>Draft genome sequence of type strain Streptomyces ferralitis JCM 14344.</title>
        <authorList>
            <person name="Klaysubun C."/>
            <person name="Duangmal K."/>
        </authorList>
    </citation>
    <scope>NUCLEOTIDE SEQUENCE [LARGE SCALE GENOMIC DNA]</scope>
    <source>
        <strain evidence="2 3">JCM 14344</strain>
    </source>
</reference>
<comment type="caution">
    <text evidence="2">The sequence shown here is derived from an EMBL/GenBank/DDBJ whole genome shotgun (WGS) entry which is preliminary data.</text>
</comment>
<feature type="region of interest" description="Disordered" evidence="1">
    <location>
        <begin position="109"/>
        <end position="138"/>
    </location>
</feature>
<keyword evidence="3" id="KW-1185">Reference proteome</keyword>
<name>A0ABT5Z1F1_9ACTN</name>
<proteinExistence type="predicted"/>
<evidence type="ECO:0000313" key="2">
    <source>
        <dbReference type="EMBL" id="MDF2257401.1"/>
    </source>
</evidence>
<protein>
    <submittedName>
        <fullName evidence="2">Uncharacterized protein</fullName>
    </submittedName>
</protein>
<evidence type="ECO:0000256" key="1">
    <source>
        <dbReference type="SAM" id="MobiDB-lite"/>
    </source>
</evidence>
<dbReference type="EMBL" id="JARHTQ010000010">
    <property type="protein sequence ID" value="MDF2257401.1"/>
    <property type="molecule type" value="Genomic_DNA"/>
</dbReference>
<sequence>MVSERDHMVADLARQVLHRIPEDLLGPGELELFDETAALWLTRRGKPGSARNDMLGFGLDAALPVVTAAALTAAHTAVGFLWEATRDAVRDEASGVLRSGIDRAVARLRAHRHREGRPEVEGAGPADRPDTFPAKGLDPQRLTQVRKVAYGQLIASGTSEEMAGLLADAVVGALAVRADGHQK</sequence>
<accession>A0ABT5Z1F1</accession>
<gene>
    <name evidence="2" type="ORF">P2L57_17220</name>
</gene>